<dbReference type="Proteomes" id="UP001139125">
    <property type="component" value="Unassembled WGS sequence"/>
</dbReference>
<comment type="caution">
    <text evidence="2">The sequence shown here is derived from an EMBL/GenBank/DDBJ whole genome shotgun (WGS) entry which is preliminary data.</text>
</comment>
<accession>A0A9X2RCT5</accession>
<keyword evidence="3" id="KW-1185">Reference proteome</keyword>
<gene>
    <name evidence="2" type="ORF">NM125_01025</name>
</gene>
<proteinExistence type="predicted"/>
<dbReference type="Pfam" id="PF09720">
    <property type="entry name" value="Unstab_antitox"/>
    <property type="match status" value="1"/>
</dbReference>
<reference evidence="2" key="1">
    <citation type="submission" date="2022-06" db="EMBL/GenBank/DDBJ databases">
        <title>Gracilimonas sp. CAU 1638 isolated from sea sediment.</title>
        <authorList>
            <person name="Kim W."/>
        </authorList>
    </citation>
    <scope>NUCLEOTIDE SEQUENCE</scope>
    <source>
        <strain evidence="2">CAU 1638</strain>
    </source>
</reference>
<feature type="region of interest" description="Disordered" evidence="1">
    <location>
        <begin position="52"/>
        <end position="74"/>
    </location>
</feature>
<dbReference type="InterPro" id="IPR013406">
    <property type="entry name" value="CHP02574_addiction_mod"/>
</dbReference>
<dbReference type="AlphaFoldDB" id="A0A9X2RCT5"/>
<evidence type="ECO:0000313" key="2">
    <source>
        <dbReference type="EMBL" id="MCP9290157.1"/>
    </source>
</evidence>
<dbReference type="NCBIfam" id="TIGR02574">
    <property type="entry name" value="stabl_TIGR02574"/>
    <property type="match status" value="1"/>
</dbReference>
<sequence length="74" mass="8669">MINEKIKKQALELSDQERAELAHMLIDSLHPEKEFDSEEAWSKELKKRIDRYEQGESSAKPWSEVKKNAQALLD</sequence>
<evidence type="ECO:0000256" key="1">
    <source>
        <dbReference type="SAM" id="MobiDB-lite"/>
    </source>
</evidence>
<dbReference type="RefSeq" id="WP_255131980.1">
    <property type="nucleotide sequence ID" value="NZ_JANDBC010000001.1"/>
</dbReference>
<name>A0A9X2RCT5_9BACT</name>
<dbReference type="EMBL" id="JANDBC010000001">
    <property type="protein sequence ID" value="MCP9290157.1"/>
    <property type="molecule type" value="Genomic_DNA"/>
</dbReference>
<organism evidence="2 3">
    <name type="scientific">Gracilimonas sediminicola</name>
    <dbReference type="NCBI Taxonomy" id="2952158"/>
    <lineage>
        <taxon>Bacteria</taxon>
        <taxon>Pseudomonadati</taxon>
        <taxon>Balneolota</taxon>
        <taxon>Balneolia</taxon>
        <taxon>Balneolales</taxon>
        <taxon>Balneolaceae</taxon>
        <taxon>Gracilimonas</taxon>
    </lineage>
</organism>
<evidence type="ECO:0000313" key="3">
    <source>
        <dbReference type="Proteomes" id="UP001139125"/>
    </source>
</evidence>
<protein>
    <submittedName>
        <fullName evidence="2">Addiction module protein</fullName>
    </submittedName>
</protein>